<gene>
    <name evidence="3" type="ORF">ECRASSUSDP1_LOCUS8303</name>
</gene>
<dbReference type="InterPro" id="IPR006671">
    <property type="entry name" value="Cyclin_N"/>
</dbReference>
<accession>A0AAD1UD64</accession>
<comment type="similarity">
    <text evidence="1">Belongs to the cyclin family.</text>
</comment>
<dbReference type="InterPro" id="IPR039361">
    <property type="entry name" value="Cyclin"/>
</dbReference>
<comment type="caution">
    <text evidence="3">The sequence shown here is derived from an EMBL/GenBank/DDBJ whole genome shotgun (WGS) entry which is preliminary data.</text>
</comment>
<evidence type="ECO:0000313" key="3">
    <source>
        <dbReference type="EMBL" id="CAI2367026.1"/>
    </source>
</evidence>
<sequence length="443" mass="51622">MAVSYRGSNVYRKQGSLMEKLKKYRRGMIFDQMNYDETRYCVKKRELKYARKNGNDNQNLYRRETKKLVNPKMNHSKTMSTLQKLMAGRSKINVDSKTNISRRVEKPLISKNINAPTRELKRKKTCTTEVIEIFSEELVVKGTQIKREIKKDDTADTIKSSTSLKKTEEGLSLSPNVRLCKDYGKRIVENLHKEDQTLRLSKFLDKHKEFTPRVRARMVDWFVEIVCNFGCSMNTFYLAVRIMDQYFNAYKGHLSLRNLHLIGVTSIFIASKMEDIVPFSLRIIHEKIAHQNLSKGSILNREKEIFDTLYFNVNFPTVSNFTNIFLVHVFEGEGHEDYPAAYQLVDYVSKITQYEYSVVTGSQSILSGAILYLSFTILQKIINKKCINKSFMRELVSFFNIRENSILSVAKDLLCLIQNFDSRHQGLNNMKSVQFKSLSRFIK</sequence>
<dbReference type="InterPro" id="IPR036915">
    <property type="entry name" value="Cyclin-like_sf"/>
</dbReference>
<dbReference type="InterPro" id="IPR013763">
    <property type="entry name" value="Cyclin-like_dom"/>
</dbReference>
<dbReference type="PANTHER" id="PTHR10177">
    <property type="entry name" value="CYCLINS"/>
    <property type="match status" value="1"/>
</dbReference>
<keyword evidence="4" id="KW-1185">Reference proteome</keyword>
<evidence type="ECO:0000313" key="4">
    <source>
        <dbReference type="Proteomes" id="UP001295684"/>
    </source>
</evidence>
<dbReference type="SUPFAM" id="SSF47954">
    <property type="entry name" value="Cyclin-like"/>
    <property type="match status" value="1"/>
</dbReference>
<evidence type="ECO:0000256" key="1">
    <source>
        <dbReference type="RuleBase" id="RU000383"/>
    </source>
</evidence>
<dbReference type="EMBL" id="CAMPGE010008118">
    <property type="protein sequence ID" value="CAI2367026.1"/>
    <property type="molecule type" value="Genomic_DNA"/>
</dbReference>
<organism evidence="3 4">
    <name type="scientific">Euplotes crassus</name>
    <dbReference type="NCBI Taxonomy" id="5936"/>
    <lineage>
        <taxon>Eukaryota</taxon>
        <taxon>Sar</taxon>
        <taxon>Alveolata</taxon>
        <taxon>Ciliophora</taxon>
        <taxon>Intramacronucleata</taxon>
        <taxon>Spirotrichea</taxon>
        <taxon>Hypotrichia</taxon>
        <taxon>Euplotida</taxon>
        <taxon>Euplotidae</taxon>
        <taxon>Moneuplotes</taxon>
    </lineage>
</organism>
<dbReference type="FunFam" id="1.10.472.10:FF:000089">
    <property type="entry name" value="Cyclin, N-terminal domain containing protein"/>
    <property type="match status" value="1"/>
</dbReference>
<dbReference type="SMART" id="SM00385">
    <property type="entry name" value="CYCLIN"/>
    <property type="match status" value="1"/>
</dbReference>
<name>A0AAD1UD64_EUPCR</name>
<reference evidence="3" key="1">
    <citation type="submission" date="2023-07" db="EMBL/GenBank/DDBJ databases">
        <authorList>
            <consortium name="AG Swart"/>
            <person name="Singh M."/>
            <person name="Singh A."/>
            <person name="Seah K."/>
            <person name="Emmerich C."/>
        </authorList>
    </citation>
    <scope>NUCLEOTIDE SEQUENCE</scope>
    <source>
        <strain evidence="3">DP1</strain>
    </source>
</reference>
<dbReference type="Pfam" id="PF00134">
    <property type="entry name" value="Cyclin_N"/>
    <property type="match status" value="1"/>
</dbReference>
<protein>
    <recommendedName>
        <fullName evidence="2">Cyclin-like domain-containing protein</fullName>
    </recommendedName>
</protein>
<evidence type="ECO:0000259" key="2">
    <source>
        <dbReference type="SMART" id="SM00385"/>
    </source>
</evidence>
<keyword evidence="1" id="KW-0195">Cyclin</keyword>
<dbReference type="AlphaFoldDB" id="A0AAD1UD64"/>
<proteinExistence type="inferred from homology"/>
<feature type="domain" description="Cyclin-like" evidence="2">
    <location>
        <begin position="220"/>
        <end position="307"/>
    </location>
</feature>
<dbReference type="Gene3D" id="1.10.472.10">
    <property type="entry name" value="Cyclin-like"/>
    <property type="match status" value="2"/>
</dbReference>
<dbReference type="Proteomes" id="UP001295684">
    <property type="component" value="Unassembled WGS sequence"/>
</dbReference>